<dbReference type="InterPro" id="IPR003593">
    <property type="entry name" value="AAA+_ATPase"/>
</dbReference>
<dbReference type="PROSITE" id="PS50893">
    <property type="entry name" value="ABC_TRANSPORTER_2"/>
    <property type="match status" value="2"/>
</dbReference>
<dbReference type="Proteomes" id="UP001055940">
    <property type="component" value="Chromosome"/>
</dbReference>
<feature type="domain" description="ABC transporter" evidence="9">
    <location>
        <begin position="11"/>
        <end position="260"/>
    </location>
</feature>
<evidence type="ECO:0000256" key="4">
    <source>
        <dbReference type="ARBA" id="ARBA00022475"/>
    </source>
</evidence>
<dbReference type="PANTHER" id="PTHR43297:SF2">
    <property type="entry name" value="DIPEPTIDE TRANSPORT ATP-BINDING PROTEIN DPPD"/>
    <property type="match status" value="1"/>
</dbReference>
<keyword evidence="7" id="KW-0472">Membrane</keyword>
<proteinExistence type="inferred from homology"/>
<gene>
    <name evidence="10" type="ORF">NE857_24330</name>
</gene>
<dbReference type="PANTHER" id="PTHR43297">
    <property type="entry name" value="OLIGOPEPTIDE TRANSPORT ATP-BINDING PROTEIN APPD"/>
    <property type="match status" value="1"/>
</dbReference>
<dbReference type="CDD" id="cd03257">
    <property type="entry name" value="ABC_NikE_OppD_transporters"/>
    <property type="match status" value="2"/>
</dbReference>
<dbReference type="InterPro" id="IPR003439">
    <property type="entry name" value="ABC_transporter-like_ATP-bd"/>
</dbReference>
<dbReference type="InterPro" id="IPR013563">
    <property type="entry name" value="Oligopep_ABC_C"/>
</dbReference>
<evidence type="ECO:0000256" key="6">
    <source>
        <dbReference type="ARBA" id="ARBA00022840"/>
    </source>
</evidence>
<dbReference type="RefSeq" id="WP_254417808.1">
    <property type="nucleotide sequence ID" value="NZ_BAAAJB010000035.1"/>
</dbReference>
<dbReference type="Gene3D" id="3.40.50.300">
    <property type="entry name" value="P-loop containing nucleotide triphosphate hydrolases"/>
    <property type="match status" value="2"/>
</dbReference>
<comment type="subcellular location">
    <subcellularLocation>
        <location evidence="1">Cell membrane</location>
        <topology evidence="1">Peripheral membrane protein</topology>
    </subcellularLocation>
</comment>
<dbReference type="PROSITE" id="PS00211">
    <property type="entry name" value="ABC_TRANSPORTER_1"/>
    <property type="match status" value="1"/>
</dbReference>
<dbReference type="InterPro" id="IPR017871">
    <property type="entry name" value="ABC_transporter-like_CS"/>
</dbReference>
<comment type="similarity">
    <text evidence="2">Belongs to the ABC transporter superfamily.</text>
</comment>
<accession>A0ABY5D584</accession>
<evidence type="ECO:0000256" key="5">
    <source>
        <dbReference type="ARBA" id="ARBA00022741"/>
    </source>
</evidence>
<reference evidence="10" key="1">
    <citation type="submission" date="2022-06" db="EMBL/GenBank/DDBJ databases">
        <authorList>
            <person name="Ping M."/>
        </authorList>
    </citation>
    <scope>NUCLEOTIDE SEQUENCE</scope>
    <source>
        <strain evidence="10">JCM11759T</strain>
    </source>
</reference>
<evidence type="ECO:0000313" key="11">
    <source>
        <dbReference type="Proteomes" id="UP001055940"/>
    </source>
</evidence>
<evidence type="ECO:0000256" key="7">
    <source>
        <dbReference type="ARBA" id="ARBA00023136"/>
    </source>
</evidence>
<dbReference type="InterPro" id="IPR050388">
    <property type="entry name" value="ABC_Ni/Peptide_Import"/>
</dbReference>
<evidence type="ECO:0000256" key="1">
    <source>
        <dbReference type="ARBA" id="ARBA00004202"/>
    </source>
</evidence>
<protein>
    <submittedName>
        <fullName evidence="10">ABC transporter ATP-binding protein</fullName>
    </submittedName>
</protein>
<dbReference type="NCBIfam" id="NF008453">
    <property type="entry name" value="PRK11308.1"/>
    <property type="match status" value="2"/>
</dbReference>
<name>A0ABY5D584_9ACTN</name>
<dbReference type="InterPro" id="IPR027417">
    <property type="entry name" value="P-loop_NTPase"/>
</dbReference>
<dbReference type="SMART" id="SM00382">
    <property type="entry name" value="AAA"/>
    <property type="match status" value="2"/>
</dbReference>
<keyword evidence="11" id="KW-1185">Reference proteome</keyword>
<keyword evidence="3" id="KW-0813">Transport</keyword>
<evidence type="ECO:0000259" key="9">
    <source>
        <dbReference type="PROSITE" id="PS50893"/>
    </source>
</evidence>
<feature type="domain" description="ABC transporter" evidence="9">
    <location>
        <begin position="286"/>
        <end position="530"/>
    </location>
</feature>
<keyword evidence="6 10" id="KW-0067">ATP-binding</keyword>
<evidence type="ECO:0000256" key="8">
    <source>
        <dbReference type="SAM" id="MobiDB-lite"/>
    </source>
</evidence>
<organism evidence="10 11">
    <name type="scientific">Nocardiopsis exhalans</name>
    <dbReference type="NCBI Taxonomy" id="163604"/>
    <lineage>
        <taxon>Bacteria</taxon>
        <taxon>Bacillati</taxon>
        <taxon>Actinomycetota</taxon>
        <taxon>Actinomycetes</taxon>
        <taxon>Streptosporangiales</taxon>
        <taxon>Nocardiopsidaceae</taxon>
        <taxon>Nocardiopsis</taxon>
    </lineage>
</organism>
<dbReference type="EMBL" id="CP099837">
    <property type="protein sequence ID" value="USY18413.1"/>
    <property type="molecule type" value="Genomic_DNA"/>
</dbReference>
<dbReference type="Pfam" id="PF00005">
    <property type="entry name" value="ABC_tran"/>
    <property type="match status" value="2"/>
</dbReference>
<dbReference type="GO" id="GO:0005524">
    <property type="term" value="F:ATP binding"/>
    <property type="evidence" value="ECO:0007669"/>
    <property type="project" value="UniProtKB-KW"/>
</dbReference>
<evidence type="ECO:0000256" key="3">
    <source>
        <dbReference type="ARBA" id="ARBA00022448"/>
    </source>
</evidence>
<dbReference type="Pfam" id="PF08352">
    <property type="entry name" value="oligo_HPY"/>
    <property type="match status" value="2"/>
</dbReference>
<evidence type="ECO:0000313" key="10">
    <source>
        <dbReference type="EMBL" id="USY18413.1"/>
    </source>
</evidence>
<dbReference type="NCBIfam" id="NF007739">
    <property type="entry name" value="PRK10419.1"/>
    <property type="match status" value="2"/>
</dbReference>
<feature type="region of interest" description="Disordered" evidence="8">
    <location>
        <begin position="264"/>
        <end position="284"/>
    </location>
</feature>
<dbReference type="SUPFAM" id="SSF52540">
    <property type="entry name" value="P-loop containing nucleoside triphosphate hydrolases"/>
    <property type="match status" value="2"/>
</dbReference>
<evidence type="ECO:0000256" key="2">
    <source>
        <dbReference type="ARBA" id="ARBA00005417"/>
    </source>
</evidence>
<sequence length="548" mass="58498">MHASTEADAPIRVENLRVSFTQRGTVTEAVKGVGFSLARGECLAIVGESGSGKSVTARALLGLVGPNAVVTADTISVGGRDMTDSSESEWRAVRGSQIGYVPQDALGALDPLRTVGAEVAEGLRNHGKRSRSERADRVVGLLEEADVPEARVRAGQYPHQLSGGLRQRALIAAARSAGPPILIADEPTTALDLRVQGRVLDNLDRLRGTGVSLLLISHDLSAVARLADRIAVMHRGVFVEQGRVEDVLAHPCHTYTRTLIDSVPTARARRERSPGAVPGPPGPPVLEAAGLTKTVAGSGGARRTVVDRVSFSLRGGEVLGVVGESGAGKSTTAHMAVGLEEPDEGVVTLLGQPWSGLSEARRRTSRHRVQLVQQDPLGAFDPRFRVERIVAEAFGRPTRHNVRAHRERIAELLESVGLPLELMGRYPAQLSGGQRQRVAIARALAVDPDVLVCDEPVSALDRTVQAQVVDLLARLSERLGLAVLFISHDLGVVRHLCDRVLVMKDGRVVEEGPTERVFAEPEHPYTRELLAALPELPPRSTVPGGARG</sequence>
<keyword evidence="5" id="KW-0547">Nucleotide-binding</keyword>
<keyword evidence="4" id="KW-1003">Cell membrane</keyword>